<evidence type="ECO:0000256" key="10">
    <source>
        <dbReference type="ARBA" id="ARBA00031323"/>
    </source>
</evidence>
<reference evidence="13" key="1">
    <citation type="submission" date="2021-06" db="EMBL/GenBank/DDBJ databases">
        <title>Sequencing of actinobacteria type strains.</title>
        <authorList>
            <person name="Nguyen G.-S."/>
            <person name="Wentzel A."/>
        </authorList>
    </citation>
    <scope>NUCLEOTIDE SEQUENCE</scope>
    <source>
        <strain evidence="13">P38-E01</strain>
    </source>
</reference>
<evidence type="ECO:0000256" key="3">
    <source>
        <dbReference type="ARBA" id="ARBA00011890"/>
    </source>
</evidence>
<dbReference type="AlphaFoldDB" id="A0A949JEL3"/>
<evidence type="ECO:0000256" key="4">
    <source>
        <dbReference type="ARBA" id="ARBA00013346"/>
    </source>
</evidence>
<keyword evidence="6 13" id="KW-0489">Methyltransferase</keyword>
<dbReference type="SUPFAM" id="SSF53335">
    <property type="entry name" value="S-adenosyl-L-methionine-dependent methyltransferases"/>
    <property type="match status" value="1"/>
</dbReference>
<dbReference type="CDD" id="cd02440">
    <property type="entry name" value="AdoMet_MTases"/>
    <property type="match status" value="1"/>
</dbReference>
<evidence type="ECO:0000256" key="12">
    <source>
        <dbReference type="SAM" id="MobiDB-lite"/>
    </source>
</evidence>
<keyword evidence="14" id="KW-1185">Reference proteome</keyword>
<evidence type="ECO:0000256" key="11">
    <source>
        <dbReference type="ARBA" id="ARBA00031350"/>
    </source>
</evidence>
<accession>A0A949JEL3</accession>
<dbReference type="Proteomes" id="UP000694501">
    <property type="component" value="Unassembled WGS sequence"/>
</dbReference>
<comment type="caution">
    <text evidence="13">The sequence shown here is derived from an EMBL/GenBank/DDBJ whole genome shotgun (WGS) entry which is preliminary data.</text>
</comment>
<feature type="compositionally biased region" description="Low complexity" evidence="12">
    <location>
        <begin position="10"/>
        <end position="22"/>
    </location>
</feature>
<gene>
    <name evidence="13" type="primary">tgmC</name>
    <name evidence="13" type="ORF">JGS22_013190</name>
</gene>
<dbReference type="Pfam" id="PF01135">
    <property type="entry name" value="PCMT"/>
    <property type="match status" value="1"/>
</dbReference>
<dbReference type="InterPro" id="IPR026448">
    <property type="entry name" value="Methyltr_grasp"/>
</dbReference>
<keyword evidence="8" id="KW-0949">S-adenosyl-L-methionine</keyword>
<protein>
    <recommendedName>
        <fullName evidence="4">Protein-L-isoaspartate O-methyltransferase</fullName>
        <ecNumber evidence="3">2.1.1.77</ecNumber>
    </recommendedName>
    <alternativeName>
        <fullName evidence="11">L-isoaspartyl protein carboxyl methyltransferase</fullName>
    </alternativeName>
    <alternativeName>
        <fullName evidence="9">Protein L-isoaspartyl methyltransferase</fullName>
    </alternativeName>
    <alternativeName>
        <fullName evidence="10">Protein-beta-aspartate methyltransferase</fullName>
    </alternativeName>
</protein>
<feature type="region of interest" description="Disordered" evidence="12">
    <location>
        <begin position="1"/>
        <end position="22"/>
    </location>
</feature>
<dbReference type="NCBIfam" id="TIGR04188">
    <property type="entry name" value="methyltr_grsp"/>
    <property type="match status" value="1"/>
</dbReference>
<evidence type="ECO:0000256" key="6">
    <source>
        <dbReference type="ARBA" id="ARBA00022603"/>
    </source>
</evidence>
<keyword evidence="5" id="KW-0963">Cytoplasm</keyword>
<comment type="subcellular location">
    <subcellularLocation>
        <location evidence="1">Cytoplasm</location>
    </subcellularLocation>
</comment>
<dbReference type="InterPro" id="IPR029063">
    <property type="entry name" value="SAM-dependent_MTases_sf"/>
</dbReference>
<dbReference type="EMBL" id="JAELVF020000001">
    <property type="protein sequence ID" value="MBU7598541.1"/>
    <property type="molecule type" value="Genomic_DNA"/>
</dbReference>
<comment type="similarity">
    <text evidence="2">Belongs to the methyltransferase superfamily. L-isoaspartyl/D-aspartyl protein methyltransferase family.</text>
</comment>
<dbReference type="GO" id="GO:0005737">
    <property type="term" value="C:cytoplasm"/>
    <property type="evidence" value="ECO:0007669"/>
    <property type="project" value="UniProtKB-SubCell"/>
</dbReference>
<dbReference type="Gene3D" id="3.40.50.150">
    <property type="entry name" value="Vaccinia Virus protein VP39"/>
    <property type="match status" value="1"/>
</dbReference>
<name>A0A949JEL3_9ACTN</name>
<dbReference type="PANTHER" id="PTHR11579:SF0">
    <property type="entry name" value="PROTEIN-L-ISOASPARTATE(D-ASPARTATE) O-METHYLTRANSFERASE"/>
    <property type="match status" value="1"/>
</dbReference>
<dbReference type="PANTHER" id="PTHR11579">
    <property type="entry name" value="PROTEIN-L-ISOASPARTATE O-METHYLTRANSFERASE"/>
    <property type="match status" value="1"/>
</dbReference>
<dbReference type="GO" id="GO:0004719">
    <property type="term" value="F:protein-L-isoaspartate (D-aspartate) O-methyltransferase activity"/>
    <property type="evidence" value="ECO:0007669"/>
    <property type="project" value="UniProtKB-EC"/>
</dbReference>
<evidence type="ECO:0000256" key="8">
    <source>
        <dbReference type="ARBA" id="ARBA00022691"/>
    </source>
</evidence>
<evidence type="ECO:0000256" key="2">
    <source>
        <dbReference type="ARBA" id="ARBA00005369"/>
    </source>
</evidence>
<evidence type="ECO:0000313" key="14">
    <source>
        <dbReference type="Proteomes" id="UP000694501"/>
    </source>
</evidence>
<proteinExistence type="inferred from homology"/>
<sequence length="391" mass="42021">MHPEPPQRPGPSQQGPGPSELRGRLAAEVAGVGPAPAPEWLDAVRAVPRELFLGSAVYRPVGTAWSPVRREQVGEQEWLRMAHRDTTWVTQVDGLDAADAEGPVTGSPTSSATLPSLVVRTAEVAELREGETVLEVGTGTGYSTAVLSHRLGAENVVSVEYDPGLAALSAVRLTEAGYAPRLATGDGLQGCQEHAPYDAVIATCSVRSIPPPWFWQLRDGGSITTTVSGWMPSAGLIRLTLDEEGVAHGRFAPDNVTYMLARPHAPPPRSVFFRQEGERRGARVDPKLLDRWEGRFVAQLAAPSAELVDSAHGIVLRDTATGSQAWCEPDGEGWAVHQHGPLRLWDRVEEALETWQSCGAPDMTGFGMTATPWEQTVWLGSPGGPSWHLPI</sequence>
<evidence type="ECO:0000256" key="7">
    <source>
        <dbReference type="ARBA" id="ARBA00022679"/>
    </source>
</evidence>
<evidence type="ECO:0000256" key="9">
    <source>
        <dbReference type="ARBA" id="ARBA00030757"/>
    </source>
</evidence>
<dbReference type="GO" id="GO:0032259">
    <property type="term" value="P:methylation"/>
    <property type="evidence" value="ECO:0007669"/>
    <property type="project" value="UniProtKB-KW"/>
</dbReference>
<evidence type="ECO:0000256" key="5">
    <source>
        <dbReference type="ARBA" id="ARBA00022490"/>
    </source>
</evidence>
<dbReference type="InterPro" id="IPR000682">
    <property type="entry name" value="PCMT"/>
</dbReference>
<dbReference type="EC" id="2.1.1.77" evidence="3"/>
<keyword evidence="7" id="KW-0808">Transferase</keyword>
<organism evidence="13 14">
    <name type="scientific">Streptomyces tardus</name>
    <dbReference type="NCBI Taxonomy" id="2780544"/>
    <lineage>
        <taxon>Bacteria</taxon>
        <taxon>Bacillati</taxon>
        <taxon>Actinomycetota</taxon>
        <taxon>Actinomycetes</taxon>
        <taxon>Kitasatosporales</taxon>
        <taxon>Streptomycetaceae</taxon>
        <taxon>Streptomyces</taxon>
    </lineage>
</organism>
<dbReference type="RefSeq" id="WP_211042364.1">
    <property type="nucleotide sequence ID" value="NZ_JAELVF020000001.1"/>
</dbReference>
<evidence type="ECO:0000256" key="1">
    <source>
        <dbReference type="ARBA" id="ARBA00004496"/>
    </source>
</evidence>
<evidence type="ECO:0000313" key="13">
    <source>
        <dbReference type="EMBL" id="MBU7598541.1"/>
    </source>
</evidence>